<dbReference type="InterPro" id="IPR008880">
    <property type="entry name" value="Trigger_fac_C"/>
</dbReference>
<keyword evidence="11" id="KW-0963">Cytoplasm</keyword>
<feature type="domain" description="PPIase FKBP-type" evidence="14">
    <location>
        <begin position="161"/>
        <end position="246"/>
    </location>
</feature>
<evidence type="ECO:0000256" key="3">
    <source>
        <dbReference type="ARBA" id="ARBA00013194"/>
    </source>
</evidence>
<dbReference type="RefSeq" id="WP_048675480.1">
    <property type="nucleotide sequence ID" value="NZ_CBTJ020000088.1"/>
</dbReference>
<dbReference type="InterPro" id="IPR008881">
    <property type="entry name" value="Trigger_fac_ribosome-bd_bac"/>
</dbReference>
<evidence type="ECO:0000256" key="8">
    <source>
        <dbReference type="ARBA" id="ARBA00023235"/>
    </source>
</evidence>
<dbReference type="NCBIfam" id="TIGR00115">
    <property type="entry name" value="tig"/>
    <property type="match status" value="1"/>
</dbReference>
<evidence type="ECO:0000256" key="4">
    <source>
        <dbReference type="ARBA" id="ARBA00016902"/>
    </source>
</evidence>
<evidence type="ECO:0000256" key="7">
    <source>
        <dbReference type="ARBA" id="ARBA00023186"/>
    </source>
</evidence>
<comment type="subcellular location">
    <subcellularLocation>
        <location evidence="11">Cytoplasm</location>
    </subcellularLocation>
    <text evidence="11">About half TF is bound to the ribosome near the polypeptide exit tunnel while the other half is free in the cytoplasm.</text>
</comment>
<keyword evidence="7 11" id="KW-0143">Chaperone</keyword>
<reference evidence="15" key="1">
    <citation type="submission" date="2013-07" db="EMBL/GenBank/DDBJ databases">
        <authorList>
            <person name="McIlroy S."/>
        </authorList>
    </citation>
    <scope>NUCLEOTIDE SEQUENCE [LARGE SCALE GENOMIC DNA]</scope>
    <source>
        <strain evidence="15">Run_A_D11</strain>
    </source>
</reference>
<dbReference type="GO" id="GO:0003755">
    <property type="term" value="F:peptidyl-prolyl cis-trans isomerase activity"/>
    <property type="evidence" value="ECO:0007669"/>
    <property type="project" value="UniProtKB-UniRule"/>
</dbReference>
<dbReference type="SUPFAM" id="SSF102735">
    <property type="entry name" value="Trigger factor ribosome-binding domain"/>
    <property type="match status" value="1"/>
</dbReference>
<keyword evidence="8 11" id="KW-0413">Isomerase</keyword>
<dbReference type="PIRSF" id="PIRSF003095">
    <property type="entry name" value="Trigger_factor"/>
    <property type="match status" value="1"/>
</dbReference>
<dbReference type="GO" id="GO:0051083">
    <property type="term" value="P:'de novo' cotranslational protein folding"/>
    <property type="evidence" value="ECO:0007669"/>
    <property type="project" value="TreeGrafter"/>
</dbReference>
<dbReference type="GO" id="GO:0043335">
    <property type="term" value="P:protein unfolding"/>
    <property type="evidence" value="ECO:0007669"/>
    <property type="project" value="TreeGrafter"/>
</dbReference>
<comment type="similarity">
    <text evidence="2 11 13">Belongs to the FKBP-type PPIase family. Tig subfamily.</text>
</comment>
<dbReference type="FunFam" id="3.10.50.40:FF:000001">
    <property type="entry name" value="Trigger factor"/>
    <property type="match status" value="1"/>
</dbReference>
<dbReference type="STRING" id="1400863.BN873_770013"/>
<dbReference type="GO" id="GO:0043022">
    <property type="term" value="F:ribosome binding"/>
    <property type="evidence" value="ECO:0007669"/>
    <property type="project" value="TreeGrafter"/>
</dbReference>
<evidence type="ECO:0000313" key="16">
    <source>
        <dbReference type="Proteomes" id="UP000035760"/>
    </source>
</evidence>
<evidence type="ECO:0000256" key="12">
    <source>
        <dbReference type="PROSITE-ProRule" id="PRU00277"/>
    </source>
</evidence>
<dbReference type="InterPro" id="IPR027304">
    <property type="entry name" value="Trigger_fact/SurA_dom_sf"/>
</dbReference>
<comment type="catalytic activity">
    <reaction evidence="1 11 12">
        <text>[protein]-peptidylproline (omega=180) = [protein]-peptidylproline (omega=0)</text>
        <dbReference type="Rhea" id="RHEA:16237"/>
        <dbReference type="Rhea" id="RHEA-COMP:10747"/>
        <dbReference type="Rhea" id="RHEA-COMP:10748"/>
        <dbReference type="ChEBI" id="CHEBI:83833"/>
        <dbReference type="ChEBI" id="CHEBI:83834"/>
        <dbReference type="EC" id="5.2.1.8"/>
    </reaction>
</comment>
<keyword evidence="9 11" id="KW-0131">Cell cycle</keyword>
<dbReference type="Pfam" id="PF05697">
    <property type="entry name" value="Trigger_N"/>
    <property type="match status" value="1"/>
</dbReference>
<keyword evidence="5 11" id="KW-0132">Cell division</keyword>
<dbReference type="AlphaFoldDB" id="W6MCD3"/>
<protein>
    <recommendedName>
        <fullName evidence="4 11">Trigger factor</fullName>
        <shortName evidence="11">TF</shortName>
        <ecNumber evidence="3 11">5.2.1.8</ecNumber>
    </recommendedName>
    <alternativeName>
        <fullName evidence="10 11">PPIase</fullName>
    </alternativeName>
</protein>
<dbReference type="InterPro" id="IPR046357">
    <property type="entry name" value="PPIase_dom_sf"/>
</dbReference>
<evidence type="ECO:0000256" key="9">
    <source>
        <dbReference type="ARBA" id="ARBA00023306"/>
    </source>
</evidence>
<organism evidence="15 16">
    <name type="scientific">Candidatus Competibacter denitrificans Run_A_D11</name>
    <dbReference type="NCBI Taxonomy" id="1400863"/>
    <lineage>
        <taxon>Bacteria</taxon>
        <taxon>Pseudomonadati</taxon>
        <taxon>Pseudomonadota</taxon>
        <taxon>Gammaproteobacteria</taxon>
        <taxon>Candidatus Competibacteraceae</taxon>
        <taxon>Candidatus Competibacter</taxon>
    </lineage>
</organism>
<dbReference type="Pfam" id="PF05698">
    <property type="entry name" value="Trigger_C"/>
    <property type="match status" value="1"/>
</dbReference>
<dbReference type="InterPro" id="IPR001179">
    <property type="entry name" value="PPIase_FKBP_dom"/>
</dbReference>
<evidence type="ECO:0000256" key="1">
    <source>
        <dbReference type="ARBA" id="ARBA00000971"/>
    </source>
</evidence>
<accession>W6MCD3</accession>
<evidence type="ECO:0000256" key="13">
    <source>
        <dbReference type="RuleBase" id="RU003914"/>
    </source>
</evidence>
<evidence type="ECO:0000256" key="10">
    <source>
        <dbReference type="ARBA" id="ARBA00029986"/>
    </source>
</evidence>
<dbReference type="SUPFAM" id="SSF54534">
    <property type="entry name" value="FKBP-like"/>
    <property type="match status" value="1"/>
</dbReference>
<keyword evidence="6 11" id="KW-0697">Rotamase</keyword>
<evidence type="ECO:0000256" key="2">
    <source>
        <dbReference type="ARBA" id="ARBA00005464"/>
    </source>
</evidence>
<evidence type="ECO:0000256" key="11">
    <source>
        <dbReference type="HAMAP-Rule" id="MF_00303"/>
    </source>
</evidence>
<dbReference type="PANTHER" id="PTHR30560:SF3">
    <property type="entry name" value="TRIGGER FACTOR-LIKE PROTEIN TIG, CHLOROPLASTIC"/>
    <property type="match status" value="1"/>
</dbReference>
<dbReference type="Gene3D" id="3.10.50.40">
    <property type="match status" value="1"/>
</dbReference>
<dbReference type="Gene3D" id="3.30.70.1050">
    <property type="entry name" value="Trigger factor ribosome-binding domain"/>
    <property type="match status" value="1"/>
</dbReference>
<dbReference type="Pfam" id="PF00254">
    <property type="entry name" value="FKBP_C"/>
    <property type="match status" value="1"/>
</dbReference>
<dbReference type="GO" id="GO:0015031">
    <property type="term" value="P:protein transport"/>
    <property type="evidence" value="ECO:0007669"/>
    <property type="project" value="UniProtKB-UniRule"/>
</dbReference>
<dbReference type="Gene3D" id="1.10.3120.10">
    <property type="entry name" value="Trigger factor, C-terminal domain"/>
    <property type="match status" value="1"/>
</dbReference>
<dbReference type="EC" id="5.2.1.8" evidence="3 11"/>
<reference evidence="15" key="2">
    <citation type="submission" date="2014-03" db="EMBL/GenBank/DDBJ databases">
        <title>Candidatus Competibacter-lineage genomes retrieved from metagenomes reveal functional metabolic diversity.</title>
        <authorList>
            <person name="McIlroy S.J."/>
            <person name="Albertsen M."/>
            <person name="Andresen E.K."/>
            <person name="Saunders A.M."/>
            <person name="Kristiansen R."/>
            <person name="Stokholm-Bjerregaard M."/>
            <person name="Nielsen K.L."/>
            <person name="Nielsen P.H."/>
        </authorList>
    </citation>
    <scope>NUCLEOTIDE SEQUENCE</scope>
    <source>
        <strain evidence="15">Run_A_D11</strain>
    </source>
</reference>
<sequence length="445" mass="50608">MQVSVETLSDLERRVTVQVPAEKLTKEIQDRLLSLSKQVKVDGFRPGKVPFKMVKRLYGERVRYEAVTELMERSLHEALTLEKLNPLGGPRIEPKKIEEDQNLEYSATFEVMPEFEPTGFESIHVEKPVAEITDQDVDHMIQTLREQRTVWNKVDRPAAEGDRLYIDFEGKIDGESFAGGKAENATVILGKGTMLQDFENGLKGLRADEQTEFDVPFPEDYQAAELAGKTARFQVTIHDVEEPILPEVDEAFAESLDVKENGVAGLRQSLRENMERELRGGITAAIKRQVMQGLWDANPIPLPKVLIEAEIEHLARQLSFPAGGDDEKIRELKSKLFEREARRRVALGLLISRLAALNSIKADERRVRDYLATVASTYQEPAQVLRWYEKTPEALDNVRALVLEEQIVDWLLERGQVSEKTSTFAEVMALSKKQQFNPWLQESPE</sequence>
<proteinExistence type="inferred from homology"/>
<dbReference type="InterPro" id="IPR036611">
    <property type="entry name" value="Trigger_fac_ribosome-bd_sf"/>
</dbReference>
<dbReference type="PANTHER" id="PTHR30560">
    <property type="entry name" value="TRIGGER FACTOR CHAPERONE AND PEPTIDYL-PROLYL CIS/TRANS ISOMERASE"/>
    <property type="match status" value="1"/>
</dbReference>
<dbReference type="Proteomes" id="UP000035760">
    <property type="component" value="Unassembled WGS sequence"/>
</dbReference>
<name>W6MCD3_9GAMM</name>
<comment type="domain">
    <text evidence="11">Consists of 3 domains; the N-terminus binds the ribosome, the middle domain has PPIase activity, while the C-terminus has intrinsic chaperone activity on its own.</text>
</comment>
<dbReference type="SUPFAM" id="SSF109998">
    <property type="entry name" value="Triger factor/SurA peptide-binding domain-like"/>
    <property type="match status" value="1"/>
</dbReference>
<evidence type="ECO:0000313" key="15">
    <source>
        <dbReference type="EMBL" id="CDI03980.1"/>
    </source>
</evidence>
<keyword evidence="16" id="KW-1185">Reference proteome</keyword>
<evidence type="ECO:0000256" key="5">
    <source>
        <dbReference type="ARBA" id="ARBA00022618"/>
    </source>
</evidence>
<dbReference type="EMBL" id="CBTJ020000088">
    <property type="protein sequence ID" value="CDI03980.1"/>
    <property type="molecule type" value="Genomic_DNA"/>
</dbReference>
<comment type="caution">
    <text evidence="15">The sequence shown here is derived from an EMBL/GenBank/DDBJ whole genome shotgun (WGS) entry which is preliminary data.</text>
</comment>
<evidence type="ECO:0000256" key="6">
    <source>
        <dbReference type="ARBA" id="ARBA00023110"/>
    </source>
</evidence>
<dbReference type="HAMAP" id="MF_00303">
    <property type="entry name" value="Trigger_factor_Tig"/>
    <property type="match status" value="1"/>
</dbReference>
<gene>
    <name evidence="11 15" type="primary">tig</name>
    <name evidence="15" type="ORF">BN873_770013</name>
</gene>
<dbReference type="GO" id="GO:0005737">
    <property type="term" value="C:cytoplasm"/>
    <property type="evidence" value="ECO:0007669"/>
    <property type="project" value="UniProtKB-SubCell"/>
</dbReference>
<dbReference type="GO" id="GO:0044183">
    <property type="term" value="F:protein folding chaperone"/>
    <property type="evidence" value="ECO:0007669"/>
    <property type="project" value="TreeGrafter"/>
</dbReference>
<dbReference type="InterPro" id="IPR005215">
    <property type="entry name" value="Trig_fac"/>
</dbReference>
<comment type="function">
    <text evidence="11">Involved in protein export. Acts as a chaperone by maintaining the newly synthesized protein in an open conformation. Functions as a peptidyl-prolyl cis-trans isomerase.</text>
</comment>
<evidence type="ECO:0000259" key="14">
    <source>
        <dbReference type="PROSITE" id="PS50059"/>
    </source>
</evidence>
<dbReference type="GO" id="GO:0051301">
    <property type="term" value="P:cell division"/>
    <property type="evidence" value="ECO:0007669"/>
    <property type="project" value="UniProtKB-KW"/>
</dbReference>
<dbReference type="InterPro" id="IPR037041">
    <property type="entry name" value="Trigger_fac_C_sf"/>
</dbReference>
<dbReference type="PROSITE" id="PS50059">
    <property type="entry name" value="FKBP_PPIASE"/>
    <property type="match status" value="1"/>
</dbReference>